<evidence type="ECO:0000313" key="9">
    <source>
        <dbReference type="EMBL" id="SFB80179.1"/>
    </source>
</evidence>
<evidence type="ECO:0000259" key="7">
    <source>
        <dbReference type="Pfam" id="PF02852"/>
    </source>
</evidence>
<evidence type="ECO:0000256" key="4">
    <source>
        <dbReference type="ARBA" id="ARBA00023027"/>
    </source>
</evidence>
<keyword evidence="5" id="KW-0547">Nucleotide-binding</keyword>
<dbReference type="OrthoDB" id="9800167at2"/>
<dbReference type="PRINTS" id="PR00368">
    <property type="entry name" value="FADPNR"/>
</dbReference>
<dbReference type="InterPro" id="IPR036188">
    <property type="entry name" value="FAD/NAD-bd_sf"/>
</dbReference>
<feature type="domain" description="Pyridine nucleotide-disulphide oxidoreductase dimerisation" evidence="7">
    <location>
        <begin position="344"/>
        <end position="449"/>
    </location>
</feature>
<evidence type="ECO:0000256" key="2">
    <source>
        <dbReference type="ARBA" id="ARBA00022630"/>
    </source>
</evidence>
<evidence type="ECO:0000313" key="10">
    <source>
        <dbReference type="Proteomes" id="UP000199438"/>
    </source>
</evidence>
<evidence type="ECO:0000256" key="5">
    <source>
        <dbReference type="PIRSR" id="PIRSR000350-3"/>
    </source>
</evidence>
<proteinExistence type="inferred from homology"/>
<evidence type="ECO:0000256" key="3">
    <source>
        <dbReference type="ARBA" id="ARBA00022827"/>
    </source>
</evidence>
<dbReference type="AlphaFoldDB" id="A0A1I1DYQ7"/>
<keyword evidence="4 5" id="KW-0520">NAD</keyword>
<dbReference type="InterPro" id="IPR001100">
    <property type="entry name" value="Pyr_nuc-diS_OxRdtase"/>
</dbReference>
<name>A0A1I1DYQ7_9FLAO</name>
<organism evidence="9 10">
    <name type="scientific">Zunongwangia mangrovi</name>
    <dbReference type="NCBI Taxonomy" id="1334022"/>
    <lineage>
        <taxon>Bacteria</taxon>
        <taxon>Pseudomonadati</taxon>
        <taxon>Bacteroidota</taxon>
        <taxon>Flavobacteriia</taxon>
        <taxon>Flavobacteriales</taxon>
        <taxon>Flavobacteriaceae</taxon>
        <taxon>Zunongwangia</taxon>
    </lineage>
</organism>
<evidence type="ECO:0000259" key="8">
    <source>
        <dbReference type="Pfam" id="PF07992"/>
    </source>
</evidence>
<sequence length="452" mass="49540">MGIEEFDVFVIGTGTAGKGVAKDCAEAGWKVAIADNREYGGTCPNRGCDPKKVLVGITEIIERSQNMMGLGISKMPEVNWQDLQKFKLKFTEAIPAATEKDLAELGIKMYHQSPKFLDENTLSVEGKTVKAKKIVIATGNKPMPLKIPGAELMLNSDDFLELEKLPESMIFIGAGYIGMEFAHIAARLGVEVTMIDTEPRPLSNFDEDMVAHLTDASEKIGIKFIFNAKASKVEKLRKYLRVTAETKDGEEVSAKAELVFNTAGRVPSIDELDLEKGNVAFTNKGISVNEHLQNTSNKDVYACGDVSDSEGLPLTPLSSQESRVVSANLLGKYNKTEAHYPPQPSVVFTLPNVASVGLSEQQAKERGFDYVVNHKSAPSWFNSKRIANRHYAFKVIKDKKTEQVLGAHLVGPEAGEMINMFVMAMCGGLSCKDLKAMIFAYPTWSNDIKGMT</sequence>
<feature type="binding site" evidence="5">
    <location>
        <position position="264"/>
    </location>
    <ligand>
        <name>NAD(+)</name>
        <dbReference type="ChEBI" id="CHEBI:57540"/>
    </ligand>
</feature>
<feature type="disulfide bond" description="Redox-active" evidence="6">
    <location>
        <begin position="43"/>
        <end position="48"/>
    </location>
</feature>
<keyword evidence="3 5" id="KW-0274">FAD</keyword>
<dbReference type="PANTHER" id="PTHR22912:SF151">
    <property type="entry name" value="DIHYDROLIPOYL DEHYDROGENASE, MITOCHONDRIAL"/>
    <property type="match status" value="1"/>
</dbReference>
<dbReference type="InterPro" id="IPR016156">
    <property type="entry name" value="FAD/NAD-linked_Rdtase_dimer_sf"/>
</dbReference>
<feature type="domain" description="FAD/NAD(P)-binding" evidence="8">
    <location>
        <begin position="6"/>
        <end position="316"/>
    </location>
</feature>
<feature type="binding site" evidence="5">
    <location>
        <position position="52"/>
    </location>
    <ligand>
        <name>FAD</name>
        <dbReference type="ChEBI" id="CHEBI:57692"/>
    </ligand>
</feature>
<dbReference type="SUPFAM" id="SSF55424">
    <property type="entry name" value="FAD/NAD-linked reductases, dimerisation (C-terminal) domain"/>
    <property type="match status" value="1"/>
</dbReference>
<comment type="similarity">
    <text evidence="1">Belongs to the class-I pyridine nucleotide-disulfide oxidoreductase family.</text>
</comment>
<dbReference type="GO" id="GO:0050660">
    <property type="term" value="F:flavin adenine dinucleotide binding"/>
    <property type="evidence" value="ECO:0007669"/>
    <property type="project" value="TreeGrafter"/>
</dbReference>
<keyword evidence="10" id="KW-1185">Reference proteome</keyword>
<dbReference type="InterPro" id="IPR004099">
    <property type="entry name" value="Pyr_nucl-diS_OxRdtase_dimer"/>
</dbReference>
<accession>A0A1I1DYQ7</accession>
<keyword evidence="2" id="KW-0285">Flavoprotein</keyword>
<dbReference type="GO" id="GO:0004148">
    <property type="term" value="F:dihydrolipoyl dehydrogenase (NADH) activity"/>
    <property type="evidence" value="ECO:0007669"/>
    <property type="project" value="TreeGrafter"/>
</dbReference>
<dbReference type="Gene3D" id="3.30.390.30">
    <property type="match status" value="1"/>
</dbReference>
<dbReference type="SUPFAM" id="SSF51905">
    <property type="entry name" value="FAD/NAD(P)-binding domain"/>
    <property type="match status" value="1"/>
</dbReference>
<dbReference type="EMBL" id="FOKV01000001">
    <property type="protein sequence ID" value="SFB80179.1"/>
    <property type="molecule type" value="Genomic_DNA"/>
</dbReference>
<gene>
    <name evidence="9" type="ORF">SAMN04487907_101699</name>
</gene>
<feature type="binding site" evidence="5">
    <location>
        <position position="305"/>
    </location>
    <ligand>
        <name>NAD(+)</name>
        <dbReference type="ChEBI" id="CHEBI:57540"/>
    </ligand>
</feature>
<feature type="binding site" evidence="5">
    <location>
        <begin position="173"/>
        <end position="180"/>
    </location>
    <ligand>
        <name>NAD(+)</name>
        <dbReference type="ChEBI" id="CHEBI:57540"/>
    </ligand>
</feature>
<dbReference type="PRINTS" id="PR00411">
    <property type="entry name" value="PNDRDTASEI"/>
</dbReference>
<dbReference type="Pfam" id="PF07992">
    <property type="entry name" value="Pyr_redox_2"/>
    <property type="match status" value="1"/>
</dbReference>
<evidence type="ECO:0000256" key="6">
    <source>
        <dbReference type="PIRSR" id="PIRSR000350-4"/>
    </source>
</evidence>
<dbReference type="Gene3D" id="3.50.50.60">
    <property type="entry name" value="FAD/NAD(P)-binding domain"/>
    <property type="match status" value="2"/>
</dbReference>
<dbReference type="PANTHER" id="PTHR22912">
    <property type="entry name" value="DISULFIDE OXIDOREDUCTASE"/>
    <property type="match status" value="1"/>
</dbReference>
<dbReference type="RefSeq" id="WP_092539975.1">
    <property type="nucleotide sequence ID" value="NZ_FOKV01000001.1"/>
</dbReference>
<dbReference type="STRING" id="1334022.SAMN04487907_101699"/>
<dbReference type="InterPro" id="IPR050151">
    <property type="entry name" value="Class-I_Pyr_Nuc-Dis_Oxidored"/>
</dbReference>
<evidence type="ECO:0000256" key="1">
    <source>
        <dbReference type="ARBA" id="ARBA00007532"/>
    </source>
</evidence>
<reference evidence="10" key="1">
    <citation type="submission" date="2016-10" db="EMBL/GenBank/DDBJ databases">
        <authorList>
            <person name="Varghese N."/>
            <person name="Submissions S."/>
        </authorList>
    </citation>
    <scope>NUCLEOTIDE SEQUENCE [LARGE SCALE GENOMIC DNA]</scope>
    <source>
        <strain evidence="10">DSM 24499</strain>
    </source>
</reference>
<dbReference type="Proteomes" id="UP000199438">
    <property type="component" value="Unassembled WGS sequence"/>
</dbReference>
<dbReference type="InterPro" id="IPR023753">
    <property type="entry name" value="FAD/NAD-binding_dom"/>
</dbReference>
<dbReference type="Pfam" id="PF02852">
    <property type="entry name" value="Pyr_redox_dim"/>
    <property type="match status" value="1"/>
</dbReference>
<dbReference type="PIRSF" id="PIRSF000350">
    <property type="entry name" value="Mercury_reductase_MerA"/>
    <property type="match status" value="1"/>
</dbReference>
<comment type="cofactor">
    <cofactor evidence="5">
        <name>FAD</name>
        <dbReference type="ChEBI" id="CHEBI:57692"/>
    </cofactor>
    <text evidence="5">Binds 1 FAD per subunit.</text>
</comment>
<dbReference type="GO" id="GO:0006103">
    <property type="term" value="P:2-oxoglutarate metabolic process"/>
    <property type="evidence" value="ECO:0007669"/>
    <property type="project" value="TreeGrafter"/>
</dbReference>
<protein>
    <submittedName>
        <fullName evidence="9">Glutathione reductase (NADPH)</fullName>
    </submittedName>
</protein>